<evidence type="ECO:0000256" key="4">
    <source>
        <dbReference type="ARBA" id="ARBA00022643"/>
    </source>
</evidence>
<comment type="cofactor">
    <cofactor evidence="1">
        <name>FMN</name>
        <dbReference type="ChEBI" id="CHEBI:58210"/>
    </cofactor>
</comment>
<dbReference type="SUPFAM" id="SSF55469">
    <property type="entry name" value="FMN-dependent nitroreductase-like"/>
    <property type="match status" value="1"/>
</dbReference>
<evidence type="ECO:0000256" key="1">
    <source>
        <dbReference type="ARBA" id="ARBA00001917"/>
    </source>
</evidence>
<sequence>MSVSILSVAPATAGKLIQMPAAPKCTDPAIAIEESEEPESPAPARRRRSSTQMLLDEAILARHSTRLYLPQAVPRAVLERALDLAAHAPSNTNTQAWRLFIVTGEALARLKSGLMRAAENGAPDLPSFPPAFRGYRTALGKQLYGEGWGLARDDAAGRRAAVMRNFEFFGAPAAVIVCMSRELVGQEAFSVGMYVQTFLLALTEMGVGSCVEISVAGYPDVVRNEVGIPDGLQVLCAVAVGFEDEGAGVNRIRVVRDEVERNTAWVQ</sequence>
<dbReference type="CDD" id="cd02136">
    <property type="entry name" value="PnbA_NfnB-like"/>
    <property type="match status" value="1"/>
</dbReference>
<feature type="domain" description="Nitroreductase" evidence="6">
    <location>
        <begin position="59"/>
        <end position="241"/>
    </location>
</feature>
<dbReference type="OrthoDB" id="41362at2759"/>
<keyword evidence="4" id="KW-0288">FMN</keyword>
<dbReference type="InterPro" id="IPR029479">
    <property type="entry name" value="Nitroreductase"/>
</dbReference>
<dbReference type="Proteomes" id="UP000481858">
    <property type="component" value="Unassembled WGS sequence"/>
</dbReference>
<comment type="caution">
    <text evidence="7">The sequence shown here is derived from an EMBL/GenBank/DDBJ whole genome shotgun (WGS) entry which is preliminary data.</text>
</comment>
<reference evidence="7 8" key="1">
    <citation type="submission" date="2019-12" db="EMBL/GenBank/DDBJ databases">
        <title>Draft genome sequence of the ascomycete Xylaria multiplex DSM 110363.</title>
        <authorList>
            <person name="Buettner E."/>
            <person name="Kellner H."/>
        </authorList>
    </citation>
    <scope>NUCLEOTIDE SEQUENCE [LARGE SCALE GENOMIC DNA]</scope>
    <source>
        <strain evidence="7 8">DSM 110363</strain>
    </source>
</reference>
<keyword evidence="5" id="KW-0560">Oxidoreductase</keyword>
<dbReference type="Gene3D" id="3.40.109.10">
    <property type="entry name" value="NADH Oxidase"/>
    <property type="match status" value="1"/>
</dbReference>
<accession>A0A7C8MNI4</accession>
<evidence type="ECO:0000256" key="2">
    <source>
        <dbReference type="ARBA" id="ARBA00007118"/>
    </source>
</evidence>
<dbReference type="Pfam" id="PF00881">
    <property type="entry name" value="Nitroreductase"/>
    <property type="match status" value="1"/>
</dbReference>
<dbReference type="PANTHER" id="PTHR43673">
    <property type="entry name" value="NAD(P)H NITROREDUCTASE YDGI-RELATED"/>
    <property type="match status" value="1"/>
</dbReference>
<keyword evidence="3" id="KW-0285">Flavoprotein</keyword>
<dbReference type="InterPro" id="IPR000415">
    <property type="entry name" value="Nitroreductase-like"/>
</dbReference>
<name>A0A7C8MNI4_9PEZI</name>
<dbReference type="EMBL" id="WUBL01000068">
    <property type="protein sequence ID" value="KAF2967410.1"/>
    <property type="molecule type" value="Genomic_DNA"/>
</dbReference>
<protein>
    <recommendedName>
        <fullName evidence="6">Nitroreductase domain-containing protein</fullName>
    </recommendedName>
</protein>
<comment type="similarity">
    <text evidence="2">Belongs to the nitroreductase family.</text>
</comment>
<dbReference type="GO" id="GO:0016491">
    <property type="term" value="F:oxidoreductase activity"/>
    <property type="evidence" value="ECO:0007669"/>
    <property type="project" value="UniProtKB-KW"/>
</dbReference>
<evidence type="ECO:0000313" key="8">
    <source>
        <dbReference type="Proteomes" id="UP000481858"/>
    </source>
</evidence>
<dbReference type="InParanoid" id="A0A7C8MNI4"/>
<evidence type="ECO:0000313" key="7">
    <source>
        <dbReference type="EMBL" id="KAF2967410.1"/>
    </source>
</evidence>
<proteinExistence type="inferred from homology"/>
<gene>
    <name evidence="7" type="ORF">GQX73_g6167</name>
</gene>
<keyword evidence="8" id="KW-1185">Reference proteome</keyword>
<evidence type="ECO:0000256" key="3">
    <source>
        <dbReference type="ARBA" id="ARBA00022630"/>
    </source>
</evidence>
<organism evidence="7 8">
    <name type="scientific">Xylaria multiplex</name>
    <dbReference type="NCBI Taxonomy" id="323545"/>
    <lineage>
        <taxon>Eukaryota</taxon>
        <taxon>Fungi</taxon>
        <taxon>Dikarya</taxon>
        <taxon>Ascomycota</taxon>
        <taxon>Pezizomycotina</taxon>
        <taxon>Sordariomycetes</taxon>
        <taxon>Xylariomycetidae</taxon>
        <taxon>Xylariales</taxon>
        <taxon>Xylariaceae</taxon>
        <taxon>Xylaria</taxon>
    </lineage>
</organism>
<evidence type="ECO:0000256" key="5">
    <source>
        <dbReference type="ARBA" id="ARBA00023002"/>
    </source>
</evidence>
<dbReference type="PANTHER" id="PTHR43673:SF2">
    <property type="entry name" value="NITROREDUCTASE"/>
    <property type="match status" value="1"/>
</dbReference>
<dbReference type="AlphaFoldDB" id="A0A7C8MNI4"/>
<evidence type="ECO:0000259" key="6">
    <source>
        <dbReference type="Pfam" id="PF00881"/>
    </source>
</evidence>